<dbReference type="Pfam" id="PF13535">
    <property type="entry name" value="ATP-grasp_4"/>
    <property type="match status" value="1"/>
</dbReference>
<keyword evidence="2 4" id="KW-0547">Nucleotide-binding</keyword>
<organism evidence="7 8">
    <name type="scientific">Emiliania huxleyi (strain CCMP1516)</name>
    <dbReference type="NCBI Taxonomy" id="280463"/>
    <lineage>
        <taxon>Eukaryota</taxon>
        <taxon>Haptista</taxon>
        <taxon>Haptophyta</taxon>
        <taxon>Prymnesiophyceae</taxon>
        <taxon>Isochrysidales</taxon>
        <taxon>Noelaerhabdaceae</taxon>
        <taxon>Emiliania</taxon>
    </lineage>
</organism>
<dbReference type="KEGG" id="ehx:EMIHUDRAFT_238321"/>
<dbReference type="InterPro" id="IPR011761">
    <property type="entry name" value="ATP-grasp"/>
</dbReference>
<evidence type="ECO:0000256" key="3">
    <source>
        <dbReference type="ARBA" id="ARBA00022840"/>
    </source>
</evidence>
<dbReference type="SUPFAM" id="SSF56059">
    <property type="entry name" value="Glutathione synthetase ATP-binding domain-like"/>
    <property type="match status" value="1"/>
</dbReference>
<evidence type="ECO:0000313" key="7">
    <source>
        <dbReference type="EnsemblProtists" id="EOD24811"/>
    </source>
</evidence>
<keyword evidence="3 4" id="KW-0067">ATP-binding</keyword>
<feature type="transmembrane region" description="Helical" evidence="5">
    <location>
        <begin position="513"/>
        <end position="533"/>
    </location>
</feature>
<dbReference type="GO" id="GO:0046872">
    <property type="term" value="F:metal ion binding"/>
    <property type="evidence" value="ECO:0007669"/>
    <property type="project" value="InterPro"/>
</dbReference>
<dbReference type="PROSITE" id="PS50975">
    <property type="entry name" value="ATP_GRASP"/>
    <property type="match status" value="1"/>
</dbReference>
<dbReference type="PANTHER" id="PTHR43585:SF2">
    <property type="entry name" value="ATP-GRASP ENZYME FSQD"/>
    <property type="match status" value="1"/>
</dbReference>
<dbReference type="PANTHER" id="PTHR43585">
    <property type="entry name" value="FUMIPYRROLE BIOSYNTHESIS PROTEIN C"/>
    <property type="match status" value="1"/>
</dbReference>
<dbReference type="GeneID" id="17270356"/>
<evidence type="ECO:0000256" key="4">
    <source>
        <dbReference type="PROSITE-ProRule" id="PRU00409"/>
    </source>
</evidence>
<proteinExistence type="predicted"/>
<dbReference type="Proteomes" id="UP000013827">
    <property type="component" value="Unassembled WGS sequence"/>
</dbReference>
<dbReference type="InterPro" id="IPR052032">
    <property type="entry name" value="ATP-dep_AA_Ligase"/>
</dbReference>
<keyword evidence="5" id="KW-0812">Transmembrane</keyword>
<dbReference type="SMART" id="SM01209">
    <property type="entry name" value="GARS_A"/>
    <property type="match status" value="1"/>
</dbReference>
<evidence type="ECO:0000256" key="1">
    <source>
        <dbReference type="ARBA" id="ARBA00022598"/>
    </source>
</evidence>
<reference evidence="7" key="2">
    <citation type="submission" date="2024-10" db="UniProtKB">
        <authorList>
            <consortium name="EnsemblProtists"/>
        </authorList>
    </citation>
    <scope>IDENTIFICATION</scope>
</reference>
<dbReference type="PaxDb" id="2903-EOD24811"/>
<dbReference type="EnsemblProtists" id="EOD24811">
    <property type="protein sequence ID" value="EOD24811"/>
    <property type="gene ID" value="EMIHUDRAFT_238321"/>
</dbReference>
<dbReference type="GO" id="GO:0005524">
    <property type="term" value="F:ATP binding"/>
    <property type="evidence" value="ECO:0007669"/>
    <property type="project" value="UniProtKB-UniRule"/>
</dbReference>
<keyword evidence="1" id="KW-0436">Ligase</keyword>
<evidence type="ECO:0000259" key="6">
    <source>
        <dbReference type="PROSITE" id="PS50975"/>
    </source>
</evidence>
<keyword evidence="8" id="KW-1185">Reference proteome</keyword>
<dbReference type="GO" id="GO:0016874">
    <property type="term" value="F:ligase activity"/>
    <property type="evidence" value="ECO:0007669"/>
    <property type="project" value="UniProtKB-KW"/>
</dbReference>
<dbReference type="OMA" id="MCKSKED"/>
<dbReference type="STRING" id="2903.R1EP98"/>
<dbReference type="AlphaFoldDB" id="A0A0D3JMS6"/>
<dbReference type="HOGENOM" id="CLU_029016_3_0_1"/>
<reference evidence="8" key="1">
    <citation type="journal article" date="2013" name="Nature">
        <title>Pan genome of the phytoplankton Emiliania underpins its global distribution.</title>
        <authorList>
            <person name="Read B.A."/>
            <person name="Kegel J."/>
            <person name="Klute M.J."/>
            <person name="Kuo A."/>
            <person name="Lefebvre S.C."/>
            <person name="Maumus F."/>
            <person name="Mayer C."/>
            <person name="Miller J."/>
            <person name="Monier A."/>
            <person name="Salamov A."/>
            <person name="Young J."/>
            <person name="Aguilar M."/>
            <person name="Claverie J.M."/>
            <person name="Frickenhaus S."/>
            <person name="Gonzalez K."/>
            <person name="Herman E.K."/>
            <person name="Lin Y.C."/>
            <person name="Napier J."/>
            <person name="Ogata H."/>
            <person name="Sarno A.F."/>
            <person name="Shmutz J."/>
            <person name="Schroeder D."/>
            <person name="de Vargas C."/>
            <person name="Verret F."/>
            <person name="von Dassow P."/>
            <person name="Valentin K."/>
            <person name="Van de Peer Y."/>
            <person name="Wheeler G."/>
            <person name="Dacks J.B."/>
            <person name="Delwiche C.F."/>
            <person name="Dyhrman S.T."/>
            <person name="Glockner G."/>
            <person name="John U."/>
            <person name="Richards T."/>
            <person name="Worden A.Z."/>
            <person name="Zhang X."/>
            <person name="Grigoriev I.V."/>
            <person name="Allen A.E."/>
            <person name="Bidle K."/>
            <person name="Borodovsky M."/>
            <person name="Bowler C."/>
            <person name="Brownlee C."/>
            <person name="Cock J.M."/>
            <person name="Elias M."/>
            <person name="Gladyshev V.N."/>
            <person name="Groth M."/>
            <person name="Guda C."/>
            <person name="Hadaegh A."/>
            <person name="Iglesias-Rodriguez M.D."/>
            <person name="Jenkins J."/>
            <person name="Jones B.M."/>
            <person name="Lawson T."/>
            <person name="Leese F."/>
            <person name="Lindquist E."/>
            <person name="Lobanov A."/>
            <person name="Lomsadze A."/>
            <person name="Malik S.B."/>
            <person name="Marsh M.E."/>
            <person name="Mackinder L."/>
            <person name="Mock T."/>
            <person name="Mueller-Roeber B."/>
            <person name="Pagarete A."/>
            <person name="Parker M."/>
            <person name="Probert I."/>
            <person name="Quesneville H."/>
            <person name="Raines C."/>
            <person name="Rensing S.A."/>
            <person name="Riano-Pachon D.M."/>
            <person name="Richier S."/>
            <person name="Rokitta S."/>
            <person name="Shiraiwa Y."/>
            <person name="Soanes D.M."/>
            <person name="van der Giezen M."/>
            <person name="Wahlund T.M."/>
            <person name="Williams B."/>
            <person name="Wilson W."/>
            <person name="Wolfe G."/>
            <person name="Wurch L.L."/>
        </authorList>
    </citation>
    <scope>NUCLEOTIDE SEQUENCE</scope>
</reference>
<evidence type="ECO:0000256" key="5">
    <source>
        <dbReference type="SAM" id="Phobius"/>
    </source>
</evidence>
<name>A0A0D3JMS6_EMIH1</name>
<keyword evidence="5" id="KW-1133">Transmembrane helix</keyword>
<sequence length="535" mass="57481">MEERGSSFAPPKTASKVAVVVDPFSTGGMLSVVLSRRGFAVMALWTNECGGNEEHVPAEVKAWRKSIGYLAEVYEPEGGTEAIAAAVKKACGTKTLSTIICGGESGVKVCDALCVYLNFRGNSIANGMENRRDKQIQQDNLRNSGIRAVKGLASTEWEGPVETFVDSQTFPVVVKPVESAGSEGVKMCKSKEDAKAHFHLLMNSQRAIGSVGAAVLVQEFLRGDEYVCDHVSKDGKHKTIMLWKYDKRLANGSQFVYFGMKPIPLDAPEAQSIIQYTRCAINAIDITNGATHSEIMMTKDGPCLVEVNCRCHGGNGAWMPLSSGLTGGYNQVTAAIDAYVDPKRWAAIPSIPPIPFLAGGLEVMFVSYVEGKVVGCPGYKKIEKLKSFSSMDAAVGVGDNIVKTIDLLTSTGSCILSHPDPKVVEADTAFIRKLEKSNKMFILDGVTPGPERDSGTSDRKSELQWAFEHHGASRKSVRGGSRDSLVDRVNESKMLEAQMKDIYESQISSLHKAVAGAGAVSVLLGAGLVAMAMKK</sequence>
<keyword evidence="5" id="KW-0472">Membrane</keyword>
<dbReference type="Gene3D" id="3.30.470.20">
    <property type="entry name" value="ATP-grasp fold, B domain"/>
    <property type="match status" value="1"/>
</dbReference>
<feature type="domain" description="ATP-grasp" evidence="6">
    <location>
        <begin position="138"/>
        <end position="340"/>
    </location>
</feature>
<accession>A0A0D3JMS6</accession>
<protein>
    <recommendedName>
        <fullName evidence="6">ATP-grasp domain-containing protein</fullName>
    </recommendedName>
</protein>
<evidence type="ECO:0000313" key="8">
    <source>
        <dbReference type="Proteomes" id="UP000013827"/>
    </source>
</evidence>
<dbReference type="RefSeq" id="XP_005777240.1">
    <property type="nucleotide sequence ID" value="XM_005777183.1"/>
</dbReference>
<evidence type="ECO:0000256" key="2">
    <source>
        <dbReference type="ARBA" id="ARBA00022741"/>
    </source>
</evidence>